<dbReference type="RefSeq" id="WP_209552121.1">
    <property type="nucleotide sequence ID" value="NZ_QFAY01000039.1"/>
</dbReference>
<dbReference type="Proteomes" id="UP001519349">
    <property type="component" value="Unassembled WGS sequence"/>
</dbReference>
<keyword evidence="3" id="KW-1185">Reference proteome</keyword>
<feature type="transmembrane region" description="Helical" evidence="1">
    <location>
        <begin position="121"/>
        <end position="139"/>
    </location>
</feature>
<reference evidence="2 3" key="1">
    <citation type="submission" date="2018-05" db="EMBL/GenBank/DDBJ databases">
        <title>Draft genome sequence of Streptococcus panodentis CCUG 70867T.</title>
        <authorList>
            <person name="Salva-Serra F."/>
            <person name="Mendez V."/>
            <person name="Jaen-Luchoro D."/>
            <person name="Gonzales-Siles L."/>
            <person name="Karlsson R."/>
            <person name="Engstrom-Jakobsson H."/>
            <person name="Busquets A."/>
            <person name="Gomila M."/>
            <person name="Pineiro-Iglesias B."/>
            <person name="Bennasar-Figueras A."/>
            <person name="Seeger M."/>
            <person name="Moore E."/>
        </authorList>
    </citation>
    <scope>NUCLEOTIDE SEQUENCE [LARGE SCALE GENOMIC DNA]</scope>
    <source>
        <strain evidence="2 3">CCUG 70867</strain>
    </source>
</reference>
<feature type="transmembrane region" description="Helical" evidence="1">
    <location>
        <begin position="40"/>
        <end position="58"/>
    </location>
</feature>
<evidence type="ECO:0000313" key="3">
    <source>
        <dbReference type="Proteomes" id="UP001519349"/>
    </source>
</evidence>
<organism evidence="2 3">
    <name type="scientific">Streptococcus panodentis</name>
    <dbReference type="NCBI Taxonomy" id="1581472"/>
    <lineage>
        <taxon>Bacteria</taxon>
        <taxon>Bacillati</taxon>
        <taxon>Bacillota</taxon>
        <taxon>Bacilli</taxon>
        <taxon>Lactobacillales</taxon>
        <taxon>Streptococcaceae</taxon>
        <taxon>Streptococcus</taxon>
    </lineage>
</organism>
<evidence type="ECO:0000256" key="1">
    <source>
        <dbReference type="SAM" id="Phobius"/>
    </source>
</evidence>
<gene>
    <name evidence="2" type="ORF">DHL47_13020</name>
</gene>
<accession>A0ABS5B063</accession>
<protein>
    <submittedName>
        <fullName evidence="2">ABC transporter permease</fullName>
    </submittedName>
</protein>
<keyword evidence="1" id="KW-1133">Transmembrane helix</keyword>
<evidence type="ECO:0000313" key="2">
    <source>
        <dbReference type="EMBL" id="MBP2622222.1"/>
    </source>
</evidence>
<feature type="transmembrane region" description="Helical" evidence="1">
    <location>
        <begin position="151"/>
        <end position="171"/>
    </location>
</feature>
<name>A0ABS5B063_9STRE</name>
<sequence length="187" mass="21777">MKKSKSMIIIGGFQGYNIFYDMKTKKVYSNRIENKVFPNLRWLVVAGGILGNALLIQINHIQIESQVLKIIVLCSAVILSSLALHFAFYDEYLGQDVADFNPKLYEHAGWFDFLEEERKRIYIILLTAAVSLFLTVFQFREYLDKPNMVNLIKSILLYFILYLAVIKSNVIKRMRASEELMKKKTHI</sequence>
<keyword evidence="1" id="KW-0472">Membrane</keyword>
<proteinExistence type="predicted"/>
<keyword evidence="1" id="KW-0812">Transmembrane</keyword>
<dbReference type="EMBL" id="QFAY01000039">
    <property type="protein sequence ID" value="MBP2622222.1"/>
    <property type="molecule type" value="Genomic_DNA"/>
</dbReference>
<feature type="transmembrane region" description="Helical" evidence="1">
    <location>
        <begin position="70"/>
        <end position="89"/>
    </location>
</feature>
<comment type="caution">
    <text evidence="2">The sequence shown here is derived from an EMBL/GenBank/DDBJ whole genome shotgun (WGS) entry which is preliminary data.</text>
</comment>